<dbReference type="GO" id="GO:0045493">
    <property type="term" value="P:xylan catabolic process"/>
    <property type="evidence" value="ECO:0007669"/>
    <property type="project" value="UniProtKB-KW"/>
</dbReference>
<dbReference type="RefSeq" id="WP_061606447.1">
    <property type="nucleotide sequence ID" value="NZ_JEMA01000275.1"/>
</dbReference>
<dbReference type="InterPro" id="IPR023296">
    <property type="entry name" value="Glyco_hydro_beta-prop_sf"/>
</dbReference>
<evidence type="ECO:0000313" key="12">
    <source>
        <dbReference type="EMBL" id="KYF72288.1"/>
    </source>
</evidence>
<dbReference type="InterPro" id="IPR052176">
    <property type="entry name" value="Glycosyl_Hydrlase_43_Enz"/>
</dbReference>
<evidence type="ECO:0000256" key="5">
    <source>
        <dbReference type="ARBA" id="ARBA00023277"/>
    </source>
</evidence>
<evidence type="ECO:0000256" key="10">
    <source>
        <dbReference type="SAM" id="SignalP"/>
    </source>
</evidence>
<dbReference type="CDD" id="cd04084">
    <property type="entry name" value="CBM6_xylanase-like"/>
    <property type="match status" value="1"/>
</dbReference>
<accession>A0A150QXE5</accession>
<dbReference type="OrthoDB" id="5488121at2"/>
<reference evidence="12 13" key="1">
    <citation type="submission" date="2014-02" db="EMBL/GenBank/DDBJ databases">
        <title>The small core and large imbalanced accessory genome model reveals a collaborative survival strategy of Sorangium cellulosum strains in nature.</title>
        <authorList>
            <person name="Han K."/>
            <person name="Peng R."/>
            <person name="Blom J."/>
            <person name="Li Y.-Z."/>
        </authorList>
    </citation>
    <scope>NUCLEOTIDE SEQUENCE [LARGE SCALE GENOMIC DNA]</scope>
    <source>
        <strain evidence="12 13">So0008-312</strain>
    </source>
</reference>
<dbReference type="SMART" id="SM00606">
    <property type="entry name" value="CBD_IV"/>
    <property type="match status" value="1"/>
</dbReference>
<dbReference type="GO" id="GO:0004553">
    <property type="term" value="F:hydrolase activity, hydrolyzing O-glycosyl compounds"/>
    <property type="evidence" value="ECO:0007669"/>
    <property type="project" value="InterPro"/>
</dbReference>
<evidence type="ECO:0000256" key="6">
    <source>
        <dbReference type="ARBA" id="ARBA00023295"/>
    </source>
</evidence>
<dbReference type="AlphaFoldDB" id="A0A150QXE5"/>
<feature type="domain" description="CBM6" evidence="11">
    <location>
        <begin position="336"/>
        <end position="459"/>
    </location>
</feature>
<dbReference type="Gene3D" id="2.60.120.260">
    <property type="entry name" value="Galactose-binding domain-like"/>
    <property type="match status" value="1"/>
</dbReference>
<dbReference type="InterPro" id="IPR006710">
    <property type="entry name" value="Glyco_hydro_43"/>
</dbReference>
<feature type="compositionally biased region" description="Gly residues" evidence="9">
    <location>
        <begin position="510"/>
        <end position="520"/>
    </location>
</feature>
<feature type="compositionally biased region" description="Low complexity" evidence="9">
    <location>
        <begin position="533"/>
        <end position="544"/>
    </location>
</feature>
<dbReference type="Pfam" id="PF03422">
    <property type="entry name" value="CBM_6"/>
    <property type="match status" value="1"/>
</dbReference>
<organism evidence="12 13">
    <name type="scientific">Sorangium cellulosum</name>
    <name type="common">Polyangium cellulosum</name>
    <dbReference type="NCBI Taxonomy" id="56"/>
    <lineage>
        <taxon>Bacteria</taxon>
        <taxon>Pseudomonadati</taxon>
        <taxon>Myxococcota</taxon>
        <taxon>Polyangia</taxon>
        <taxon>Polyangiales</taxon>
        <taxon>Polyangiaceae</taxon>
        <taxon>Sorangium</taxon>
    </lineage>
</organism>
<comment type="similarity">
    <text evidence="1 8">Belongs to the glycosyl hydrolase 43 family.</text>
</comment>
<dbReference type="PROSITE" id="PS51175">
    <property type="entry name" value="CBM6"/>
    <property type="match status" value="1"/>
</dbReference>
<keyword evidence="2" id="KW-0858">Xylan degradation</keyword>
<keyword evidence="3 10" id="KW-0732">Signal</keyword>
<keyword evidence="5" id="KW-0119">Carbohydrate metabolism</keyword>
<evidence type="ECO:0000256" key="9">
    <source>
        <dbReference type="SAM" id="MobiDB-lite"/>
    </source>
</evidence>
<feature type="signal peptide" evidence="10">
    <location>
        <begin position="1"/>
        <end position="29"/>
    </location>
</feature>
<evidence type="ECO:0000256" key="2">
    <source>
        <dbReference type="ARBA" id="ARBA00022651"/>
    </source>
</evidence>
<dbReference type="GO" id="GO:0030246">
    <property type="term" value="F:carbohydrate binding"/>
    <property type="evidence" value="ECO:0007669"/>
    <property type="project" value="InterPro"/>
</dbReference>
<dbReference type="InterPro" id="IPR006584">
    <property type="entry name" value="Cellulose-bd_IV"/>
</dbReference>
<evidence type="ECO:0000256" key="3">
    <source>
        <dbReference type="ARBA" id="ARBA00022729"/>
    </source>
</evidence>
<protein>
    <submittedName>
        <fullName evidence="12">Carbohydrate-binding protein</fullName>
    </submittedName>
</protein>
<evidence type="ECO:0000259" key="11">
    <source>
        <dbReference type="PROSITE" id="PS51175"/>
    </source>
</evidence>
<dbReference type="PANTHER" id="PTHR43772">
    <property type="entry name" value="ENDO-1,4-BETA-XYLANASE"/>
    <property type="match status" value="1"/>
</dbReference>
<dbReference type="SUPFAM" id="SSF75005">
    <property type="entry name" value="Arabinanase/levansucrase/invertase"/>
    <property type="match status" value="1"/>
</dbReference>
<feature type="region of interest" description="Disordered" evidence="9">
    <location>
        <begin position="462"/>
        <end position="544"/>
    </location>
</feature>
<dbReference type="Pfam" id="PF04616">
    <property type="entry name" value="Glyco_hydro_43"/>
    <property type="match status" value="1"/>
</dbReference>
<comment type="caution">
    <text evidence="12">The sequence shown here is derived from an EMBL/GenBank/DDBJ whole genome shotgun (WGS) entry which is preliminary data.</text>
</comment>
<dbReference type="InterPro" id="IPR005084">
    <property type="entry name" value="CBM6"/>
</dbReference>
<evidence type="ECO:0000256" key="7">
    <source>
        <dbReference type="PIRSR" id="PIRSR606710-2"/>
    </source>
</evidence>
<dbReference type="EMBL" id="JEMA01000275">
    <property type="protein sequence ID" value="KYF72288.1"/>
    <property type="molecule type" value="Genomic_DNA"/>
</dbReference>
<dbReference type="CDD" id="cd18618">
    <property type="entry name" value="GH43_Xsa43E-like"/>
    <property type="match status" value="1"/>
</dbReference>
<sequence length="576" mass="59726">MATTSLQRKVLTTALSICGVTALPSAALADNPIVQTVYTPDPAPMVYDDTVYLYTGHDEDSATDWFGMNEWRVYSSKDMVNWTDHGSPLSYRDFSWAKGDAWAGQAIHRNGKFYYYVPVTSTSLNRMTIGVAVSDSPTGPFKDALGKPLITANCGDIDPTVFIDDDGQAYLYWGNPSVCYVKLNEDMVSYQGDVVRVPMTAASFGQRTGNDDGRHTTKYEEGPWLYKRDGLYYLVYAAGPISEYIAYSTSSSPTGPWTYRGVIMPTEGSSFTNHAGVIDFKGNSYFFYHNGALPGGGGFHRSTAVEQFTFNADGTFPTIKMTQAGAPGVGTLNPYLMTEAETIAWGSGVETEACSEGGMNVGMIENGDYIKVKGVDFGTGAVSFDARVASATSGGNIELRLDSATGTLVGTCMVQGTGGFQTWVTTSCAVDGATGIHDLYLKFTGGSGYLFNVNWWRFTPLDAPDPDPEPDPDPTGGGGAPGVGAGGATGSGGSGGGGSVSSAATTGSGATVGSGTGGAGAASADDAGGDEGGCAYRASSGPSSPAGALAALIALGAVAARRRRAREDGRGGAAAS</sequence>
<dbReference type="InterPro" id="IPR008979">
    <property type="entry name" value="Galactose-bd-like_sf"/>
</dbReference>
<gene>
    <name evidence="12" type="ORF">BE15_01330</name>
</gene>
<evidence type="ECO:0000256" key="1">
    <source>
        <dbReference type="ARBA" id="ARBA00009865"/>
    </source>
</evidence>
<dbReference type="Proteomes" id="UP000075260">
    <property type="component" value="Unassembled WGS sequence"/>
</dbReference>
<name>A0A150QXE5_SORCE</name>
<feature type="chain" id="PRO_5007567424" evidence="10">
    <location>
        <begin position="30"/>
        <end position="576"/>
    </location>
</feature>
<proteinExistence type="inferred from homology"/>
<feature type="compositionally biased region" description="Low complexity" evidence="9">
    <location>
        <begin position="500"/>
        <end position="509"/>
    </location>
</feature>
<feature type="compositionally biased region" description="Gly residues" evidence="9">
    <location>
        <begin position="475"/>
        <end position="499"/>
    </location>
</feature>
<dbReference type="SUPFAM" id="SSF49785">
    <property type="entry name" value="Galactose-binding domain-like"/>
    <property type="match status" value="1"/>
</dbReference>
<keyword evidence="2" id="KW-0624">Polysaccharide degradation</keyword>
<evidence type="ECO:0000256" key="4">
    <source>
        <dbReference type="ARBA" id="ARBA00022801"/>
    </source>
</evidence>
<evidence type="ECO:0000256" key="8">
    <source>
        <dbReference type="RuleBase" id="RU361187"/>
    </source>
</evidence>
<keyword evidence="6 8" id="KW-0326">Glycosidase</keyword>
<evidence type="ECO:0000313" key="13">
    <source>
        <dbReference type="Proteomes" id="UP000075260"/>
    </source>
</evidence>
<keyword evidence="4 8" id="KW-0378">Hydrolase</keyword>
<feature type="site" description="Important for catalytic activity, responsible for pKa modulation of the active site Glu and correct orientation of both the proton donor and substrate" evidence="7">
    <location>
        <position position="158"/>
    </location>
</feature>
<dbReference type="Gene3D" id="2.115.10.20">
    <property type="entry name" value="Glycosyl hydrolase domain, family 43"/>
    <property type="match status" value="1"/>
</dbReference>
<dbReference type="PANTHER" id="PTHR43772:SF2">
    <property type="entry name" value="PUTATIVE (AFU_ORTHOLOGUE AFUA_2G04480)-RELATED"/>
    <property type="match status" value="1"/>
</dbReference>